<reference evidence="1 2" key="1">
    <citation type="journal article" date="2016" name="Genome Announc.">
        <title>Draft Whole-Genome Sequence of Trichoderma gamsii T6085, a Promising Biocontrol Agent of Fusarium Head Blight on Wheat.</title>
        <authorList>
            <person name="Baroncelli R."/>
            <person name="Zapparata A."/>
            <person name="Piaggeschi G."/>
            <person name="Sarrocco S."/>
            <person name="Vannacci G."/>
        </authorList>
    </citation>
    <scope>NUCLEOTIDE SEQUENCE [LARGE SCALE GENOMIC DNA]</scope>
    <source>
        <strain evidence="1 2">T6085</strain>
    </source>
</reference>
<dbReference type="Proteomes" id="UP000054821">
    <property type="component" value="Unassembled WGS sequence"/>
</dbReference>
<accession>A0A2P4ZU67</accession>
<dbReference type="EMBL" id="JPDN02000009">
    <property type="protein sequence ID" value="PON27845.1"/>
    <property type="molecule type" value="Genomic_DNA"/>
</dbReference>
<dbReference type="RefSeq" id="XP_018658317.1">
    <property type="nucleotide sequence ID" value="XM_018808536.1"/>
</dbReference>
<dbReference type="AlphaFoldDB" id="A0A2P4ZU67"/>
<comment type="caution">
    <text evidence="1">The sequence shown here is derived from an EMBL/GenBank/DDBJ whole genome shotgun (WGS) entry which is preliminary data.</text>
</comment>
<evidence type="ECO:0000313" key="1">
    <source>
        <dbReference type="EMBL" id="PON27845.1"/>
    </source>
</evidence>
<proteinExistence type="predicted"/>
<name>A0A2P4ZU67_9HYPO</name>
<organism evidence="1 2">
    <name type="scientific">Trichoderma gamsii</name>
    <dbReference type="NCBI Taxonomy" id="398673"/>
    <lineage>
        <taxon>Eukaryota</taxon>
        <taxon>Fungi</taxon>
        <taxon>Dikarya</taxon>
        <taxon>Ascomycota</taxon>
        <taxon>Pezizomycotina</taxon>
        <taxon>Sordariomycetes</taxon>
        <taxon>Hypocreomycetidae</taxon>
        <taxon>Hypocreales</taxon>
        <taxon>Hypocreaceae</taxon>
        <taxon>Trichoderma</taxon>
    </lineage>
</organism>
<keyword evidence="2" id="KW-1185">Reference proteome</keyword>
<sequence>MSSFVKALDTLQRTYSKQGDEDTLNTAMRRALRQHAAAERLEFRQDNVGNVYINKQGRDSDLGGVALAFPLDEHKSPQLFVGAFTVFSQLASQDLLCGLTFMGCTSSKEGPIGLEMWAASTGASAKSASPSPQLGLLKQFSNLPNPSDFIFSAVFQVFDTTSEALKLDGSFILITQAQKASPDLSDVTTHVRDFLRAPRLLIDGCNAEKIATESIRGYSEYIAALFDNFD</sequence>
<protein>
    <submittedName>
        <fullName evidence="1">Uncharacterized protein</fullName>
    </submittedName>
</protein>
<dbReference type="GeneID" id="29988619"/>
<evidence type="ECO:0000313" key="2">
    <source>
        <dbReference type="Proteomes" id="UP000054821"/>
    </source>
</evidence>
<gene>
    <name evidence="1" type="ORF">TGAM01_v203612</name>
</gene>